<dbReference type="SUPFAM" id="SSF161098">
    <property type="entry name" value="MetI-like"/>
    <property type="match status" value="1"/>
</dbReference>
<evidence type="ECO:0000313" key="16">
    <source>
        <dbReference type="Proteomes" id="UP000190140"/>
    </source>
</evidence>
<keyword evidence="5 13" id="KW-0812">Transmembrane</keyword>
<dbReference type="NCBIfam" id="NF045470">
    <property type="entry name" value="Opp2B"/>
    <property type="match status" value="1"/>
</dbReference>
<evidence type="ECO:0000256" key="3">
    <source>
        <dbReference type="ARBA" id="ARBA00022475"/>
    </source>
</evidence>
<dbReference type="STRING" id="29349.CLOTH_08850"/>
<evidence type="ECO:0000259" key="14">
    <source>
        <dbReference type="PROSITE" id="PS50928"/>
    </source>
</evidence>
<dbReference type="InterPro" id="IPR035906">
    <property type="entry name" value="MetI-like_sf"/>
</dbReference>
<gene>
    <name evidence="15" type="primary">gsiC</name>
    <name evidence="15" type="ORF">CLOTH_08850</name>
</gene>
<evidence type="ECO:0000256" key="10">
    <source>
        <dbReference type="ARBA" id="ARBA00024202"/>
    </source>
</evidence>
<comment type="subunit">
    <text evidence="11">The complex is composed of two ATP-binding proteins (NikD and NikE), two transmembrane proteins (NikB and NikC) and a solute-binding protein (NikA).</text>
</comment>
<evidence type="ECO:0000256" key="11">
    <source>
        <dbReference type="ARBA" id="ARBA00038669"/>
    </source>
</evidence>
<evidence type="ECO:0000256" key="13">
    <source>
        <dbReference type="RuleBase" id="RU363032"/>
    </source>
</evidence>
<dbReference type="Gene3D" id="1.10.3720.10">
    <property type="entry name" value="MetI-like"/>
    <property type="match status" value="1"/>
</dbReference>
<dbReference type="Pfam" id="PF00528">
    <property type="entry name" value="BPD_transp_1"/>
    <property type="match status" value="1"/>
</dbReference>
<evidence type="ECO:0000256" key="1">
    <source>
        <dbReference type="ARBA" id="ARBA00004651"/>
    </source>
</evidence>
<evidence type="ECO:0000256" key="9">
    <source>
        <dbReference type="ARBA" id="ARBA00023136"/>
    </source>
</evidence>
<feature type="transmembrane region" description="Helical" evidence="13">
    <location>
        <begin position="273"/>
        <end position="299"/>
    </location>
</feature>
<dbReference type="CDD" id="cd06261">
    <property type="entry name" value="TM_PBP2"/>
    <property type="match status" value="1"/>
</dbReference>
<keyword evidence="16" id="KW-1185">Reference proteome</keyword>
<dbReference type="Pfam" id="PF19300">
    <property type="entry name" value="BPD_transp_1_N"/>
    <property type="match status" value="1"/>
</dbReference>
<keyword evidence="3" id="KW-1003">Cell membrane</keyword>
<keyword evidence="6 13" id="KW-1133">Transmembrane helix</keyword>
<evidence type="ECO:0000256" key="8">
    <source>
        <dbReference type="ARBA" id="ARBA00023112"/>
    </source>
</evidence>
<keyword evidence="2 13" id="KW-0813">Transport</keyword>
<reference evidence="15 16" key="1">
    <citation type="submission" date="2017-03" db="EMBL/GenBank/DDBJ databases">
        <title>Genome sequence of Clostridium thermoalcaliphilum DSM 7309.</title>
        <authorList>
            <person name="Poehlein A."/>
            <person name="Daniel R."/>
        </authorList>
    </citation>
    <scope>NUCLEOTIDE SEQUENCE [LARGE SCALE GENOMIC DNA]</scope>
    <source>
        <strain evidence="15 16">DSM 7309</strain>
    </source>
</reference>
<feature type="transmembrane region" description="Helical" evidence="13">
    <location>
        <begin position="99"/>
        <end position="121"/>
    </location>
</feature>
<proteinExistence type="inferred from homology"/>
<dbReference type="PANTHER" id="PTHR43163">
    <property type="entry name" value="DIPEPTIDE TRANSPORT SYSTEM PERMEASE PROTEIN DPPB-RELATED"/>
    <property type="match status" value="1"/>
</dbReference>
<evidence type="ECO:0000313" key="15">
    <source>
        <dbReference type="EMBL" id="OPJ56480.1"/>
    </source>
</evidence>
<keyword evidence="9 13" id="KW-0472">Membrane</keyword>
<comment type="similarity">
    <text evidence="10">Belongs to the binding-protein-dependent transport system permease family. OppBC subfamily.</text>
</comment>
<dbReference type="PANTHER" id="PTHR43163:SF6">
    <property type="entry name" value="DIPEPTIDE TRANSPORT SYSTEM PERMEASE PROTEIN DPPB-RELATED"/>
    <property type="match status" value="1"/>
</dbReference>
<feature type="transmembrane region" description="Helical" evidence="13">
    <location>
        <begin position="169"/>
        <end position="188"/>
    </location>
</feature>
<dbReference type="PROSITE" id="PS50928">
    <property type="entry name" value="ABC_TM1"/>
    <property type="match status" value="1"/>
</dbReference>
<accession>A0A1V4I9C9</accession>
<dbReference type="InterPro" id="IPR050045">
    <property type="entry name" value="Opp2B"/>
</dbReference>
<sequence>MYKYILRRLLMLIPVMLGVTFIVFSIMYMTPGDPAQMILGESAPEASLQALREEMGLNDPFIVQYGRFVKNAATGQFGRSYITKREVFSEILGRFPATLQLATTGVLVAVIIGIPVGIISATKQYSWFDSVSMIGALLGVSMPNFWQGLMLILLFAVNLRLLPSGGYGGFEYFILPALTLGTSSAAIITRMTRSSMLEVIRQDYIRTARAKGVAENKVVNKHALKNALIPIITVVGLQFGYLLGGAVLTETVFSWPGIGRLLVDAIRQKDTPMVQATVVFIAVTFSIVNLGVDILYSFVDPRIKSQYK</sequence>
<dbReference type="GO" id="GO:0015099">
    <property type="term" value="F:nickel cation transmembrane transporter activity"/>
    <property type="evidence" value="ECO:0007669"/>
    <property type="project" value="InterPro"/>
</dbReference>
<dbReference type="EMBL" id="MZGW01000002">
    <property type="protein sequence ID" value="OPJ56480.1"/>
    <property type="molecule type" value="Genomic_DNA"/>
</dbReference>
<keyword evidence="4" id="KW-0533">Nickel</keyword>
<dbReference type="InterPro" id="IPR000515">
    <property type="entry name" value="MetI-like"/>
</dbReference>
<dbReference type="Proteomes" id="UP000190140">
    <property type="component" value="Unassembled WGS sequence"/>
</dbReference>
<evidence type="ECO:0000256" key="7">
    <source>
        <dbReference type="ARBA" id="ARBA00023065"/>
    </source>
</evidence>
<feature type="transmembrane region" description="Helical" evidence="13">
    <location>
        <begin position="227"/>
        <end position="253"/>
    </location>
</feature>
<dbReference type="RefSeq" id="WP_079411578.1">
    <property type="nucleotide sequence ID" value="NZ_MZGW01000002.1"/>
</dbReference>
<evidence type="ECO:0000256" key="5">
    <source>
        <dbReference type="ARBA" id="ARBA00022692"/>
    </source>
</evidence>
<organism evidence="15 16">
    <name type="scientific">Alkalithermobacter paradoxus</name>
    <dbReference type="NCBI Taxonomy" id="29349"/>
    <lineage>
        <taxon>Bacteria</taxon>
        <taxon>Bacillati</taxon>
        <taxon>Bacillota</taxon>
        <taxon>Clostridia</taxon>
        <taxon>Peptostreptococcales</taxon>
        <taxon>Tepidibacteraceae</taxon>
        <taxon>Alkalithermobacter</taxon>
    </lineage>
</organism>
<feature type="transmembrane region" description="Helical" evidence="13">
    <location>
        <begin position="9"/>
        <end position="29"/>
    </location>
</feature>
<keyword evidence="8" id="KW-0921">Nickel transport</keyword>
<dbReference type="AlphaFoldDB" id="A0A1V4I9C9"/>
<comment type="subcellular location">
    <subcellularLocation>
        <location evidence="1 13">Cell membrane</location>
        <topology evidence="1 13">Multi-pass membrane protein</topology>
    </subcellularLocation>
</comment>
<feature type="transmembrane region" description="Helical" evidence="13">
    <location>
        <begin position="133"/>
        <end position="157"/>
    </location>
</feature>
<comment type="caution">
    <text evidence="15">The sequence shown here is derived from an EMBL/GenBank/DDBJ whole genome shotgun (WGS) entry which is preliminary data.</text>
</comment>
<evidence type="ECO:0000256" key="12">
    <source>
        <dbReference type="ARBA" id="ARBA00044774"/>
    </source>
</evidence>
<name>A0A1V4I9C9_9FIRM</name>
<evidence type="ECO:0000256" key="4">
    <source>
        <dbReference type="ARBA" id="ARBA00022596"/>
    </source>
</evidence>
<dbReference type="OrthoDB" id="9773221at2"/>
<evidence type="ECO:0000256" key="6">
    <source>
        <dbReference type="ARBA" id="ARBA00022989"/>
    </source>
</evidence>
<protein>
    <recommendedName>
        <fullName evidence="12">Nickel import system permease protein NikB</fullName>
    </recommendedName>
</protein>
<evidence type="ECO:0000256" key="2">
    <source>
        <dbReference type="ARBA" id="ARBA00022448"/>
    </source>
</evidence>
<dbReference type="InterPro" id="IPR045621">
    <property type="entry name" value="BPD_transp_1_N"/>
</dbReference>
<keyword evidence="7" id="KW-0406">Ion transport</keyword>
<dbReference type="GO" id="GO:0005886">
    <property type="term" value="C:plasma membrane"/>
    <property type="evidence" value="ECO:0007669"/>
    <property type="project" value="UniProtKB-SubCell"/>
</dbReference>
<feature type="domain" description="ABC transmembrane type-1" evidence="14">
    <location>
        <begin position="95"/>
        <end position="296"/>
    </location>
</feature>